<gene>
    <name evidence="2" type="primary">LgM4147LRVhigh.31.01780.00120</name>
    <name evidence="2" type="ORF">BN36_3153630</name>
</gene>
<protein>
    <submittedName>
        <fullName evidence="2">Uncharacterized protein</fullName>
    </submittedName>
</protein>
<feature type="region of interest" description="Disordered" evidence="1">
    <location>
        <begin position="45"/>
        <end position="71"/>
    </location>
</feature>
<evidence type="ECO:0000256" key="1">
    <source>
        <dbReference type="SAM" id="MobiDB-lite"/>
    </source>
</evidence>
<feature type="region of interest" description="Disordered" evidence="1">
    <location>
        <begin position="1"/>
        <end position="20"/>
    </location>
</feature>
<name>A0A1E1J2S5_LEIGU</name>
<feature type="compositionally biased region" description="Acidic residues" evidence="1">
    <location>
        <begin position="379"/>
        <end position="390"/>
    </location>
</feature>
<feature type="region of interest" description="Disordered" evidence="1">
    <location>
        <begin position="365"/>
        <end position="399"/>
    </location>
</feature>
<feature type="compositionally biased region" description="Polar residues" evidence="1">
    <location>
        <begin position="166"/>
        <end position="184"/>
    </location>
</feature>
<dbReference type="EMBL" id="CALQ01001410">
    <property type="protein sequence ID" value="CCM17868.1"/>
    <property type="molecule type" value="Genomic_DNA"/>
</dbReference>
<proteinExistence type="predicted"/>
<accession>A0A1E1J2S5</accession>
<feature type="compositionally biased region" description="Polar residues" evidence="1">
    <location>
        <begin position="61"/>
        <end position="70"/>
    </location>
</feature>
<evidence type="ECO:0000313" key="2">
    <source>
        <dbReference type="EMBL" id="CCM17868.1"/>
    </source>
</evidence>
<feature type="region of interest" description="Disordered" evidence="1">
    <location>
        <begin position="205"/>
        <end position="241"/>
    </location>
</feature>
<sequence length="399" mass="41452">MSEVAHEDETPDEVVPVAGAPGLPEELTKEAVTKVLPPSANGVHIAVKPPAAPTVGDGFTGSATDSTSKIHPSRTVRFETAASYMRISSRPSIRGVYFHSAAKTVAGAFANSGTSHAVPYKGTVVRPPSRGPASQPRARPSAVLSAAEVTIAMQLVAEKEEPAKTRASQTTDVANQSAAPATSNKVPALHLTPAHWEAACGADAAHPTANGSEAGGAKKTSGRRRGSAKAAWTEGGPQQQQRAKAVAQVAVNVTKAKKAANAAKKVQVEEEKCDTMKLTARPQDLLRKKATATKAARAAAKSEGWAAAVRKESLNRKSAKKISKATVAAKTEGAEHGATVYPRVEEQPVAAAAALAEPVCTHEKEDFAAEAEYAGPEVTDAEEMEPPEESTECRAELSS</sequence>
<feature type="region of interest" description="Disordered" evidence="1">
    <location>
        <begin position="160"/>
        <end position="184"/>
    </location>
</feature>
<reference evidence="2" key="1">
    <citation type="submission" date="2012-08" db="EMBL/GenBank/DDBJ databases">
        <title>Comparative genomics of metastatic and non-metastatic Leishmania guyanensis provides insights into polygenic factors involved in Leishmania RNA virus infection.</title>
        <authorList>
            <person name="Smith D."/>
            <person name="Hertz-Fowler C."/>
            <person name="Martin R."/>
            <person name="Dickens N."/>
            <person name="Fasel N."/>
            <person name="Falquet L."/>
            <person name="Beverley S."/>
            <person name="Zangger H."/>
            <person name="Calderon-Copete S."/>
            <person name="Mottram J."/>
            <person name="Xenarios I."/>
        </authorList>
    </citation>
    <scope>NUCLEOTIDE SEQUENCE</scope>
    <source>
        <strain evidence="2">MHOM/BR/75/M4147/SSU:IR2SAT-LUC</strain>
    </source>
</reference>
<organism evidence="2">
    <name type="scientific">Leishmania guyanensis</name>
    <dbReference type="NCBI Taxonomy" id="5670"/>
    <lineage>
        <taxon>Eukaryota</taxon>
        <taxon>Discoba</taxon>
        <taxon>Euglenozoa</taxon>
        <taxon>Kinetoplastea</taxon>
        <taxon>Metakinetoplastina</taxon>
        <taxon>Trypanosomatida</taxon>
        <taxon>Trypanosomatidae</taxon>
        <taxon>Leishmaniinae</taxon>
        <taxon>Leishmania</taxon>
        <taxon>Leishmania guyanensis species complex</taxon>
    </lineage>
</organism>
<dbReference type="AlphaFoldDB" id="A0A1E1J2S5"/>